<evidence type="ECO:0000313" key="2">
    <source>
        <dbReference type="Proteomes" id="UP001056120"/>
    </source>
</evidence>
<comment type="caution">
    <text evidence="1">The sequence shown here is derived from an EMBL/GenBank/DDBJ whole genome shotgun (WGS) entry which is preliminary data.</text>
</comment>
<keyword evidence="2" id="KW-1185">Reference proteome</keyword>
<dbReference type="Proteomes" id="UP001056120">
    <property type="component" value="Linkage Group LG29"/>
</dbReference>
<proteinExistence type="predicted"/>
<name>A0ACB8XUE4_9ASTR</name>
<evidence type="ECO:0000313" key="1">
    <source>
        <dbReference type="EMBL" id="KAI3675102.1"/>
    </source>
</evidence>
<organism evidence="1 2">
    <name type="scientific">Smallanthus sonchifolius</name>
    <dbReference type="NCBI Taxonomy" id="185202"/>
    <lineage>
        <taxon>Eukaryota</taxon>
        <taxon>Viridiplantae</taxon>
        <taxon>Streptophyta</taxon>
        <taxon>Embryophyta</taxon>
        <taxon>Tracheophyta</taxon>
        <taxon>Spermatophyta</taxon>
        <taxon>Magnoliopsida</taxon>
        <taxon>eudicotyledons</taxon>
        <taxon>Gunneridae</taxon>
        <taxon>Pentapetalae</taxon>
        <taxon>asterids</taxon>
        <taxon>campanulids</taxon>
        <taxon>Asterales</taxon>
        <taxon>Asteraceae</taxon>
        <taxon>Asteroideae</taxon>
        <taxon>Heliantheae alliance</taxon>
        <taxon>Millerieae</taxon>
        <taxon>Smallanthus</taxon>
    </lineage>
</organism>
<dbReference type="EMBL" id="CM042046">
    <property type="protein sequence ID" value="KAI3675102.1"/>
    <property type="molecule type" value="Genomic_DNA"/>
</dbReference>
<gene>
    <name evidence="1" type="ORF">L1987_84686</name>
</gene>
<sequence>MAFIFLPATSFLCLLVVLTCTASLLSHDEECLALFEFKQTILHRNSDAAGFGERSEAIHQILIVGLDSFSGLNKLEALNLNGNRLSFVTNTNYTNDTLPELKYLGLSSCNLKEFPAFLRFQMKMIVLFLYDNQIEGLVPNWIWNNSQETLRIFAFRNNLITGFDQHPSFLPLIRLQSFDLAFNQLQGRLPIPPETIIIYDVSHNNLTGEIPPWICEVKSLRLLDLSSNKMTGTLPPCLDNVSDSLSVFNLRRNNFHGPMMNTCMHGSLLNTIDLSENRFTGQVSKSLANCTNLEFLSLADNSFEDVFPLWLGSLSNQQVLDLRSNKFHGGIQGLSSISTQFLKLRIIDISSNNFSGQLPDMSFQTWNVMKSVDLARSYAMGFQIPFDIFVPFEVPYSMTLTNKGVRQNLHALESINISNNHFTGSILPSLGNLKNLESLDLSQNELSGKIPQQLLQLGFLAILNVSFNHLDGRIPQGKQFNTFSNTSYLGNHDLCGKPLSKECEKSKVSIGLPPASSNEYEFLLPSDIIDWLVILSGVGSGLVIGIIIGSFLYAMYGDWLLERLGMKKDRWVRPLRNTKRN</sequence>
<reference evidence="1 2" key="2">
    <citation type="journal article" date="2022" name="Mol. Ecol. Resour.">
        <title>The genomes of chicory, endive, great burdock and yacon provide insights into Asteraceae paleo-polyploidization history and plant inulin production.</title>
        <authorList>
            <person name="Fan W."/>
            <person name="Wang S."/>
            <person name="Wang H."/>
            <person name="Wang A."/>
            <person name="Jiang F."/>
            <person name="Liu H."/>
            <person name="Zhao H."/>
            <person name="Xu D."/>
            <person name="Zhang Y."/>
        </authorList>
    </citation>
    <scope>NUCLEOTIDE SEQUENCE [LARGE SCALE GENOMIC DNA]</scope>
    <source>
        <strain evidence="2">cv. Yunnan</strain>
        <tissue evidence="1">Leaves</tissue>
    </source>
</reference>
<accession>A0ACB8XUE4</accession>
<protein>
    <submittedName>
        <fullName evidence="1">Uncharacterized protein</fullName>
    </submittedName>
</protein>
<reference evidence="2" key="1">
    <citation type="journal article" date="2022" name="Mol. Ecol. Resour.">
        <title>The genomes of chicory, endive, great burdock and yacon provide insights into Asteraceae palaeo-polyploidization history and plant inulin production.</title>
        <authorList>
            <person name="Fan W."/>
            <person name="Wang S."/>
            <person name="Wang H."/>
            <person name="Wang A."/>
            <person name="Jiang F."/>
            <person name="Liu H."/>
            <person name="Zhao H."/>
            <person name="Xu D."/>
            <person name="Zhang Y."/>
        </authorList>
    </citation>
    <scope>NUCLEOTIDE SEQUENCE [LARGE SCALE GENOMIC DNA]</scope>
    <source>
        <strain evidence="2">cv. Yunnan</strain>
    </source>
</reference>